<gene>
    <name evidence="7" type="ORF">FIBSPDRAFT_955396</name>
</gene>
<evidence type="ECO:0000256" key="5">
    <source>
        <dbReference type="SAM" id="MobiDB-lite"/>
    </source>
</evidence>
<evidence type="ECO:0000313" key="8">
    <source>
        <dbReference type="Proteomes" id="UP000076532"/>
    </source>
</evidence>
<keyword evidence="3 6" id="KW-1133">Transmembrane helix</keyword>
<dbReference type="GO" id="GO:0016020">
    <property type="term" value="C:membrane"/>
    <property type="evidence" value="ECO:0007669"/>
    <property type="project" value="UniProtKB-SubCell"/>
</dbReference>
<evidence type="ECO:0000256" key="3">
    <source>
        <dbReference type="ARBA" id="ARBA00022989"/>
    </source>
</evidence>
<dbReference type="EMBL" id="KV417563">
    <property type="protein sequence ID" value="KZP19515.1"/>
    <property type="molecule type" value="Genomic_DNA"/>
</dbReference>
<dbReference type="Proteomes" id="UP000076532">
    <property type="component" value="Unassembled WGS sequence"/>
</dbReference>
<evidence type="ECO:0000256" key="6">
    <source>
        <dbReference type="SAM" id="Phobius"/>
    </source>
</evidence>
<keyword evidence="8" id="KW-1185">Reference proteome</keyword>
<dbReference type="InterPro" id="IPR051694">
    <property type="entry name" value="Immunoregulatory_rcpt-like"/>
</dbReference>
<reference evidence="7 8" key="1">
    <citation type="journal article" date="2016" name="Mol. Biol. Evol.">
        <title>Comparative Genomics of Early-Diverging Mushroom-Forming Fungi Provides Insights into the Origins of Lignocellulose Decay Capabilities.</title>
        <authorList>
            <person name="Nagy L.G."/>
            <person name="Riley R."/>
            <person name="Tritt A."/>
            <person name="Adam C."/>
            <person name="Daum C."/>
            <person name="Floudas D."/>
            <person name="Sun H."/>
            <person name="Yadav J.S."/>
            <person name="Pangilinan J."/>
            <person name="Larsson K.H."/>
            <person name="Matsuura K."/>
            <person name="Barry K."/>
            <person name="Labutti K."/>
            <person name="Kuo R."/>
            <person name="Ohm R.A."/>
            <person name="Bhattacharya S.S."/>
            <person name="Shirouzu T."/>
            <person name="Yoshinaga Y."/>
            <person name="Martin F.M."/>
            <person name="Grigoriev I.V."/>
            <person name="Hibbett D.S."/>
        </authorList>
    </citation>
    <scope>NUCLEOTIDE SEQUENCE [LARGE SCALE GENOMIC DNA]</scope>
    <source>
        <strain evidence="7 8">CBS 109695</strain>
    </source>
</reference>
<evidence type="ECO:0000313" key="7">
    <source>
        <dbReference type="EMBL" id="KZP19515.1"/>
    </source>
</evidence>
<accession>A0A166I3V7</accession>
<evidence type="ECO:0000256" key="1">
    <source>
        <dbReference type="ARBA" id="ARBA00004167"/>
    </source>
</evidence>
<dbReference type="AlphaFoldDB" id="A0A166I3V7"/>
<keyword evidence="2 6" id="KW-0812">Transmembrane</keyword>
<feature type="region of interest" description="Disordered" evidence="5">
    <location>
        <begin position="495"/>
        <end position="515"/>
    </location>
</feature>
<dbReference type="GO" id="GO:0071944">
    <property type="term" value="C:cell periphery"/>
    <property type="evidence" value="ECO:0007669"/>
    <property type="project" value="UniProtKB-ARBA"/>
</dbReference>
<evidence type="ECO:0000256" key="4">
    <source>
        <dbReference type="ARBA" id="ARBA00023136"/>
    </source>
</evidence>
<proteinExistence type="predicted"/>
<dbReference type="PANTHER" id="PTHR15549">
    <property type="entry name" value="PAIRED IMMUNOGLOBULIN-LIKE TYPE 2 RECEPTOR"/>
    <property type="match status" value="1"/>
</dbReference>
<organism evidence="7 8">
    <name type="scientific">Athelia psychrophila</name>
    <dbReference type="NCBI Taxonomy" id="1759441"/>
    <lineage>
        <taxon>Eukaryota</taxon>
        <taxon>Fungi</taxon>
        <taxon>Dikarya</taxon>
        <taxon>Basidiomycota</taxon>
        <taxon>Agaricomycotina</taxon>
        <taxon>Agaricomycetes</taxon>
        <taxon>Agaricomycetidae</taxon>
        <taxon>Atheliales</taxon>
        <taxon>Atheliaceae</taxon>
        <taxon>Athelia</taxon>
    </lineage>
</organism>
<name>A0A166I3V7_9AGAM</name>
<dbReference type="OrthoDB" id="2983908at2759"/>
<dbReference type="PANTHER" id="PTHR15549:SF6">
    <property type="entry name" value="MID2 DOMAIN-CONTAINING PROTEIN"/>
    <property type="match status" value="1"/>
</dbReference>
<feature type="region of interest" description="Disordered" evidence="5">
    <location>
        <begin position="120"/>
        <end position="158"/>
    </location>
</feature>
<comment type="subcellular location">
    <subcellularLocation>
        <location evidence="1">Membrane</location>
        <topology evidence="1">Single-pass membrane protein</topology>
    </subcellularLocation>
</comment>
<sequence length="618" mass="65649">MLKDPPPTRSQDLVLLLTPIAPDSKKLSRPVHKDRIHSKDFSPRQRTRPSPNTIKEKANKHAAGLRNDAKAVPDPVPDTGGDAASVKASKLSSPTGSTLYVLPPVSQVISVLQSTASHTPAPTSSYVATASPATTQSTQSAVPSASSTSTSTATTNDAAASKPAQQALDFASPTVIALMAVGAACALIGVVIVVKVCRRPKRRVHAVPSNPIPQEDYGSDKFANDESPLFGGMERFSAAHGVPWTQYQSGIPKGATDTAVTETFLSLAASYFPSDDEKEQYPAAPLAALTAHKTALHPIQSAVNRATARLSAASMSVYPASPREDIGVALEGSYESEIRPILPRSKAAPKKRSSTMTMAGNNRESRYSQGLAYNGFAISSPNLLSTAQSLPKIAVLPPSSSGGRARVKSSYYAPGAYPRASNMEAEAVSRLDQAYPFDSAQDNLHTMAKSVMRRDRDTQALAFALGFSSPIPPSPQPTLYPDDSLSMVGGYTGNKRSSARVQPGVPVPRHQLDTPPVDASATFGSLMLVDFGSGLPSLKNVREGLADEDARRMSNSHVKRTDDRPPRVPSPPPLPSLSQMGLEHANPEAYANYRSPTYSIYGLYNEADRKSKATSFGF</sequence>
<feature type="region of interest" description="Disordered" evidence="5">
    <location>
        <begin position="1"/>
        <end position="94"/>
    </location>
</feature>
<protein>
    <submittedName>
        <fullName evidence="7">Uncharacterized protein</fullName>
    </submittedName>
</protein>
<dbReference type="STRING" id="436010.A0A166I3V7"/>
<feature type="region of interest" description="Disordered" evidence="5">
    <location>
        <begin position="546"/>
        <end position="580"/>
    </location>
</feature>
<evidence type="ECO:0000256" key="2">
    <source>
        <dbReference type="ARBA" id="ARBA00022692"/>
    </source>
</evidence>
<feature type="transmembrane region" description="Helical" evidence="6">
    <location>
        <begin position="170"/>
        <end position="194"/>
    </location>
</feature>
<feature type="compositionally biased region" description="Basic and acidic residues" evidence="5">
    <location>
        <begin position="23"/>
        <end position="43"/>
    </location>
</feature>
<keyword evidence="4 6" id="KW-0472">Membrane</keyword>